<evidence type="ECO:0000313" key="5">
    <source>
        <dbReference type="Proteomes" id="UP000008044"/>
    </source>
</evidence>
<reference evidence="7" key="4">
    <citation type="submission" date="2023-07" db="EMBL/GenBank/DDBJ databases">
        <title>Identification of Pectobacterium versatile causing blackleg of potato from New York State with a whole genome sequencing approach.</title>
        <authorList>
            <person name="Ma X."/>
            <person name="Swingle B."/>
        </authorList>
    </citation>
    <scope>NUCLEOTIDE SEQUENCE [LARGE SCALE GENOMIC DNA]</scope>
    <source>
        <strain evidence="7">NY1588A</strain>
    </source>
</reference>
<dbReference type="Pfam" id="PF03891">
    <property type="entry name" value="DUF333"/>
    <property type="match status" value="1"/>
</dbReference>
<feature type="signal peptide" evidence="1">
    <location>
        <begin position="1"/>
        <end position="22"/>
    </location>
</feature>
<dbReference type="EMBL" id="PSZG01000001">
    <property type="protein sequence ID" value="RKO76609.1"/>
    <property type="molecule type" value="Genomic_DNA"/>
</dbReference>
<sequence>MKLLPWLCTAAALLLVGCSNHSENTAATQQKATQNDDENVAVLLKSSSPIDVNCTLIGGTMAVSRQLDGASVGACQLANGKRCSEQSLMNGSCPAG</sequence>
<reference evidence="3" key="5">
    <citation type="submission" date="2024-05" db="EMBL/GenBank/DDBJ databases">
        <title>Identification of Pectobacterium versatile causing blackleg of potato from New York State with a whole genome sequencing approach.</title>
        <authorList>
            <person name="Ma X."/>
            <person name="Swingle B."/>
        </authorList>
    </citation>
    <scope>NUCLEOTIDE SEQUENCE</scope>
    <source>
        <strain evidence="3">NY1588A</strain>
    </source>
</reference>
<accession>A0A0H3I600</accession>
<evidence type="ECO:0000256" key="1">
    <source>
        <dbReference type="SAM" id="SignalP"/>
    </source>
</evidence>
<dbReference type="KEGG" id="ppar:A8F97_05705"/>
<dbReference type="Proteomes" id="UP000008044">
    <property type="component" value="Chromosome"/>
</dbReference>
<name>A0A0H3I600_PECPM</name>
<keyword evidence="7" id="KW-1185">Reference proteome</keyword>
<dbReference type="OrthoDB" id="7065744at2"/>
<dbReference type="PANTHER" id="PTHR38008">
    <property type="entry name" value="HEMOLYSIN-RELATED"/>
    <property type="match status" value="1"/>
</dbReference>
<dbReference type="AlphaFoldDB" id="A0A0H3I600"/>
<dbReference type="EMBL" id="CP003415">
    <property type="protein sequence ID" value="AFI90654.1"/>
    <property type="molecule type" value="Genomic_DNA"/>
</dbReference>
<dbReference type="PROSITE" id="PS51257">
    <property type="entry name" value="PROKAR_LIPOPROTEIN"/>
    <property type="match status" value="1"/>
</dbReference>
<dbReference type="InterPro" id="IPR005590">
    <property type="entry name" value="DUF333"/>
</dbReference>
<evidence type="ECO:0000313" key="4">
    <source>
        <dbReference type="EMBL" id="RKO76609.1"/>
    </source>
</evidence>
<keyword evidence="1" id="KW-0732">Signal</keyword>
<dbReference type="PATRIC" id="fig|1166016.3.peg.2593"/>
<evidence type="ECO:0000313" key="2">
    <source>
        <dbReference type="EMBL" id="AFI90654.1"/>
    </source>
</evidence>
<organism evidence="2 5">
    <name type="scientific">Pectobacterium parmentieri</name>
    <dbReference type="NCBI Taxonomy" id="1905730"/>
    <lineage>
        <taxon>Bacteria</taxon>
        <taxon>Pseudomonadati</taxon>
        <taxon>Pseudomonadota</taxon>
        <taxon>Gammaproteobacteria</taxon>
        <taxon>Enterobacterales</taxon>
        <taxon>Pectobacteriaceae</taxon>
        <taxon>Pectobacterium</taxon>
    </lineage>
</organism>
<dbReference type="GeneID" id="45848953"/>
<dbReference type="HOGENOM" id="CLU_155318_2_1_6"/>
<dbReference type="Proteomes" id="UP000269665">
    <property type="component" value="Unassembled WGS sequence"/>
</dbReference>
<feature type="chain" id="PRO_5044543080" evidence="1">
    <location>
        <begin position="23"/>
        <end position="96"/>
    </location>
</feature>
<reference evidence="2" key="2">
    <citation type="submission" date="2012-03" db="EMBL/GenBank/DDBJ databases">
        <authorList>
            <person name="Koskinen P."/>
            <person name="Laine P."/>
            <person name="Niemi O."/>
            <person name="Nykyri J."/>
            <person name="Harjunpaa H."/>
            <person name="Auvinen P."/>
            <person name="Paulin L."/>
            <person name="Pirhonen M."/>
            <person name="Palva T."/>
            <person name="Holm L."/>
        </authorList>
    </citation>
    <scope>NUCLEOTIDE SEQUENCE</scope>
    <source>
        <strain evidence="2">SCC3193</strain>
    </source>
</reference>
<evidence type="ECO:0000313" key="7">
    <source>
        <dbReference type="Proteomes" id="UP001194579"/>
    </source>
</evidence>
<dbReference type="RefSeq" id="WP_014700225.1">
    <property type="nucleotide sequence ID" value="NC_017845.1"/>
</dbReference>
<evidence type="ECO:0000313" key="3">
    <source>
        <dbReference type="EMBL" id="MBI0552952.1"/>
    </source>
</evidence>
<protein>
    <submittedName>
        <fullName evidence="3">DUF333 domain-containing protein</fullName>
    </submittedName>
</protein>
<dbReference type="PANTHER" id="PTHR38008:SF1">
    <property type="entry name" value="DUF333 DOMAIN-CONTAINING PROTEIN"/>
    <property type="match status" value="1"/>
</dbReference>
<dbReference type="OMA" id="CSNEPVQ"/>
<dbReference type="Proteomes" id="UP001194579">
    <property type="component" value="Unassembled WGS sequence"/>
</dbReference>
<dbReference type="EMBL" id="WABS01000001">
    <property type="protein sequence ID" value="MBI0552952.1"/>
    <property type="molecule type" value="Genomic_DNA"/>
</dbReference>
<reference evidence="4 6" key="3">
    <citation type="journal article" date="2018" name="BMC Genomics">
        <title>High genomic variability in the plant pathogenic bacterium Pectobacterium parmentieri deciphered from de novo assembled complete genomes.</title>
        <authorList>
            <person name="Zoledowska S."/>
            <person name="Motyka-Pomagruk A."/>
            <person name="Sledz W."/>
            <person name="Mengoni A."/>
            <person name="Lojkowska E."/>
        </authorList>
    </citation>
    <scope>NUCLEOTIDE SEQUENCE [LARGE SCALE GENOMIC DNA]</scope>
    <source>
        <strain evidence="4 6">IFB5626</strain>
    </source>
</reference>
<evidence type="ECO:0000313" key="6">
    <source>
        <dbReference type="Proteomes" id="UP000269665"/>
    </source>
</evidence>
<dbReference type="eggNOG" id="COG3042">
    <property type="taxonomic scope" value="Bacteria"/>
</dbReference>
<gene>
    <name evidence="2" type="ordered locus">W5S_2566</name>
    <name evidence="4" type="ORF">C5E00_07345</name>
    <name evidence="3" type="ORF">F6Q06_00355</name>
</gene>
<proteinExistence type="predicted"/>
<reference evidence="2 5" key="1">
    <citation type="journal article" date="2012" name="J. Bacteriol.">
        <title>Genome sequence of Pectobacterium sp. strain SCC3193.</title>
        <authorList>
            <person name="Koskinen J.P."/>
            <person name="Laine P."/>
            <person name="Niemi O."/>
            <person name="Nykyri J."/>
            <person name="Harjunpaa H."/>
            <person name="Auvinen P."/>
            <person name="Paulin L."/>
            <person name="Pirhonen M."/>
            <person name="Palva T."/>
            <person name="Holm L."/>
        </authorList>
    </citation>
    <scope>NUCLEOTIDE SEQUENCE [LARGE SCALE GENOMIC DNA]</scope>
    <source>
        <strain evidence="2 5">SCC3193</strain>
    </source>
</reference>
<dbReference type="KEGG" id="pec:W5S_2566"/>